<organism evidence="2 3">
    <name type="scientific">Pontivivens nitratireducens</name>
    <dbReference type="NCBI Taxonomy" id="2758038"/>
    <lineage>
        <taxon>Bacteria</taxon>
        <taxon>Pseudomonadati</taxon>
        <taxon>Pseudomonadota</taxon>
        <taxon>Alphaproteobacteria</taxon>
        <taxon>Rhodobacterales</taxon>
        <taxon>Paracoccaceae</taxon>
        <taxon>Pontivivens</taxon>
    </lineage>
</organism>
<dbReference type="AlphaFoldDB" id="A0A6G7VNW2"/>
<dbReference type="Proteomes" id="UP000500791">
    <property type="component" value="Chromosome"/>
</dbReference>
<dbReference type="EMBL" id="CP049811">
    <property type="protein sequence ID" value="QIK41694.1"/>
    <property type="molecule type" value="Genomic_DNA"/>
</dbReference>
<name>A0A6G7VNW2_9RHOB</name>
<proteinExistence type="predicted"/>
<accession>A0A6G7VNW2</accession>
<evidence type="ECO:0000259" key="1">
    <source>
        <dbReference type="Pfam" id="PF20078"/>
    </source>
</evidence>
<dbReference type="InterPro" id="IPR045524">
    <property type="entry name" value="DUF6473"/>
</dbReference>
<sequence>MNFQSVLATGLNYREYRWGRSRQVFRGPKPNLKKPYIACIGGSETYGRFAQEPWPVQLEDHFGHVCANWGTPGAGASFFLKDPVLLEACSNARACVIAVMGAHVVSNRLYSVYTRRNLRLRTVSPMLQALYPEVEFSQFRFVHNMLIALHRVSEDRFAVVELEMRQAWLARMRELMTDIETPKILFWFSDSSPDDPDRMQPSIAREMAPPFVDRAMIDELRPYADIYVEYVASAEAADGPRIPGLKPPRVARRCPSHVMHYEAAQLLSDPLSRLLGLSLM</sequence>
<dbReference type="Pfam" id="PF20078">
    <property type="entry name" value="DUF6473"/>
    <property type="match status" value="1"/>
</dbReference>
<keyword evidence="3" id="KW-1185">Reference proteome</keyword>
<protein>
    <recommendedName>
        <fullName evidence="1">DUF6473 domain-containing protein</fullName>
    </recommendedName>
</protein>
<dbReference type="RefSeq" id="WP_166192967.1">
    <property type="nucleotide sequence ID" value="NZ_CP049811.1"/>
</dbReference>
<gene>
    <name evidence="2" type="ORF">G8E03_13590</name>
</gene>
<feature type="domain" description="DUF6473" evidence="1">
    <location>
        <begin position="1"/>
        <end position="274"/>
    </location>
</feature>
<evidence type="ECO:0000313" key="3">
    <source>
        <dbReference type="Proteomes" id="UP000500791"/>
    </source>
</evidence>
<evidence type="ECO:0000313" key="2">
    <source>
        <dbReference type="EMBL" id="QIK41694.1"/>
    </source>
</evidence>
<reference evidence="2 3" key="1">
    <citation type="submission" date="2020-03" db="EMBL/GenBank/DDBJ databases">
        <title>Complete genome sequence of Monaibacterium sp. ALG8 with diverse plasmids.</title>
        <authorList>
            <person name="Sun C."/>
        </authorList>
    </citation>
    <scope>NUCLEOTIDE SEQUENCE [LARGE SCALE GENOMIC DNA]</scope>
    <source>
        <strain evidence="2 3">ALG8</strain>
    </source>
</reference>
<dbReference type="KEGG" id="mon:G8E03_13590"/>